<dbReference type="PaxDb" id="353153-Q4DDP4"/>
<feature type="domain" description="Arrestin-like N-terminal" evidence="2">
    <location>
        <begin position="22"/>
        <end position="166"/>
    </location>
</feature>
<dbReference type="GO" id="GO:0005737">
    <property type="term" value="C:cytoplasm"/>
    <property type="evidence" value="ECO:0007669"/>
    <property type="project" value="TreeGrafter"/>
</dbReference>
<name>Q4DDP4_TRYCC</name>
<evidence type="ECO:0000313" key="4">
    <source>
        <dbReference type="Proteomes" id="UP000002296"/>
    </source>
</evidence>
<dbReference type="OMA" id="QRWYQLH"/>
<dbReference type="Gene3D" id="2.60.40.640">
    <property type="match status" value="2"/>
</dbReference>
<dbReference type="eggNOG" id="ENOG502SG0Z">
    <property type="taxonomic scope" value="Eukaryota"/>
</dbReference>
<feature type="region of interest" description="Disordered" evidence="1">
    <location>
        <begin position="538"/>
        <end position="560"/>
    </location>
</feature>
<proteinExistence type="predicted"/>
<dbReference type="PANTHER" id="PTHR11188:SF17">
    <property type="entry name" value="FI21816P1"/>
    <property type="match status" value="1"/>
</dbReference>
<gene>
    <name evidence="3" type="ORF">Tc00.1047053510283.160</name>
</gene>
<sequence>MDFFHSSKHTSSFFVFLEKMQHYPGDTLRGVVEIAMEAPLCFTTLQACVLGEETTRFGTSLTKRIDTETRYTTFYRQNVILAGDPPNPETRSASEEDFSDVWSDNGGNFMEGSGAKTVVTKGLMPGTYSFPFSVRLPDVLPPSYVDHRNTGSSKLSYEVRAKLFAGSRVLAKHRVYFSLKMPPLNPKRWIKAHVDRGFFLITPSKSAVATDDGTEASESNTGSKTVLIDHQVSLESAMEPGRQGGEGSSCSNDFLGSTFQDATAKAFLKNTMNNWPSPVSAHENSRSEGTDGTSGIIIPGGNEHIAGKRTCEHVLERTEGNAGAHPSPSAFLRENSSWEHHLEVPVYGVFKRGVVDVFLIVHQIIGTRGSQIRFRAVVDNTRGASSVTKVKFQIVSHITMRSHAEEQDYRSVLTEKVLHESISREENHGIAEMELVLPGNTPLTLFTPGYSCRTFLEVKLSYSQGLLTQSGSAGVEIAIVDRFTDSDSSRLLKHWTNRFLGRELGKNVCTSPDIICPFVKNGAMKVIQEECEREVDPLLSSQSSTSTAHGGTKAPGRRHQRHRLNFDEVAYYARAMDATNPLLTIPWDARIEVE</sequence>
<evidence type="ECO:0000313" key="3">
    <source>
        <dbReference type="EMBL" id="EAN90660.1"/>
    </source>
</evidence>
<dbReference type="InterPro" id="IPR050357">
    <property type="entry name" value="Arrestin_domain-protein"/>
</dbReference>
<evidence type="ECO:0000256" key="1">
    <source>
        <dbReference type="SAM" id="MobiDB-lite"/>
    </source>
</evidence>
<comment type="caution">
    <text evidence="3">The sequence shown here is derived from an EMBL/GenBank/DDBJ whole genome shotgun (WGS) entry which is preliminary data.</text>
</comment>
<dbReference type="InterPro" id="IPR014752">
    <property type="entry name" value="Arrestin-like_C"/>
</dbReference>
<dbReference type="SUPFAM" id="SSF81296">
    <property type="entry name" value="E set domains"/>
    <property type="match status" value="1"/>
</dbReference>
<evidence type="ECO:0000259" key="2">
    <source>
        <dbReference type="Pfam" id="PF00339"/>
    </source>
</evidence>
<dbReference type="GO" id="GO:0015031">
    <property type="term" value="P:protein transport"/>
    <property type="evidence" value="ECO:0007669"/>
    <property type="project" value="TreeGrafter"/>
</dbReference>
<dbReference type="AlphaFoldDB" id="Q4DDP4"/>
<dbReference type="InParanoid" id="Q4DDP4"/>
<reference evidence="3 4" key="1">
    <citation type="journal article" date="2005" name="Science">
        <title>The genome sequence of Trypanosoma cruzi, etiologic agent of Chagas disease.</title>
        <authorList>
            <person name="El-Sayed N.M."/>
            <person name="Myler P.J."/>
            <person name="Bartholomeu D.C."/>
            <person name="Nilsson D."/>
            <person name="Aggarwal G."/>
            <person name="Tran A.N."/>
            <person name="Ghedin E."/>
            <person name="Worthey E.A."/>
            <person name="Delcher A.L."/>
            <person name="Blandin G."/>
            <person name="Westenberger S.J."/>
            <person name="Caler E."/>
            <person name="Cerqueira G.C."/>
            <person name="Branche C."/>
            <person name="Haas B."/>
            <person name="Anupama A."/>
            <person name="Arner E."/>
            <person name="Aslund L."/>
            <person name="Attipoe P."/>
            <person name="Bontempi E."/>
            <person name="Bringaud F."/>
            <person name="Burton P."/>
            <person name="Cadag E."/>
            <person name="Campbell D.A."/>
            <person name="Carrington M."/>
            <person name="Crabtree J."/>
            <person name="Darban H."/>
            <person name="da Silveira J.F."/>
            <person name="de Jong P."/>
            <person name="Edwards K."/>
            <person name="Englund P.T."/>
            <person name="Fazelina G."/>
            <person name="Feldblyum T."/>
            <person name="Ferella M."/>
            <person name="Frasch A.C."/>
            <person name="Gull K."/>
            <person name="Horn D."/>
            <person name="Hou L."/>
            <person name="Huang Y."/>
            <person name="Kindlund E."/>
            <person name="Klingbeil M."/>
            <person name="Kluge S."/>
            <person name="Koo H."/>
            <person name="Lacerda D."/>
            <person name="Levin M.J."/>
            <person name="Lorenzi H."/>
            <person name="Louie T."/>
            <person name="Machado C.R."/>
            <person name="McCulloch R."/>
            <person name="McKenna A."/>
            <person name="Mizuno Y."/>
            <person name="Mottram J.C."/>
            <person name="Nelson S."/>
            <person name="Ochaya S."/>
            <person name="Osoegawa K."/>
            <person name="Pai G."/>
            <person name="Parsons M."/>
            <person name="Pentony M."/>
            <person name="Pettersson U."/>
            <person name="Pop M."/>
            <person name="Ramirez J.L."/>
            <person name="Rinta J."/>
            <person name="Robertson L."/>
            <person name="Salzberg S.L."/>
            <person name="Sanchez D.O."/>
            <person name="Seyler A."/>
            <person name="Sharma R."/>
            <person name="Shetty J."/>
            <person name="Simpson A.J."/>
            <person name="Sisk E."/>
            <person name="Tammi M.T."/>
            <person name="Tarleton R."/>
            <person name="Teixeira S."/>
            <person name="Van Aken S."/>
            <person name="Vogt C."/>
            <person name="Ward P.N."/>
            <person name="Wickstead B."/>
            <person name="Wortman J."/>
            <person name="White O."/>
            <person name="Fraser C.M."/>
            <person name="Stuart K.D."/>
            <person name="Andersson B."/>
        </authorList>
    </citation>
    <scope>NUCLEOTIDE SEQUENCE [LARGE SCALE GENOMIC DNA]</scope>
    <source>
        <strain evidence="3 4">CL Brener</strain>
    </source>
</reference>
<dbReference type="PANTHER" id="PTHR11188">
    <property type="entry name" value="ARRESTIN DOMAIN CONTAINING PROTEIN"/>
    <property type="match status" value="1"/>
</dbReference>
<dbReference type="Proteomes" id="UP000002296">
    <property type="component" value="Unassembled WGS sequence"/>
</dbReference>
<dbReference type="RefSeq" id="XP_812511.1">
    <property type="nucleotide sequence ID" value="XM_807418.1"/>
</dbReference>
<protein>
    <recommendedName>
        <fullName evidence="2">Arrestin-like N-terminal domain-containing protein</fullName>
    </recommendedName>
</protein>
<dbReference type="EMBL" id="AAHK01000608">
    <property type="protein sequence ID" value="EAN90660.1"/>
    <property type="molecule type" value="Genomic_DNA"/>
</dbReference>
<feature type="compositionally biased region" description="Polar residues" evidence="1">
    <location>
        <begin position="539"/>
        <end position="549"/>
    </location>
</feature>
<organism evidence="3 4">
    <name type="scientific">Trypanosoma cruzi (strain CL Brener)</name>
    <dbReference type="NCBI Taxonomy" id="353153"/>
    <lineage>
        <taxon>Eukaryota</taxon>
        <taxon>Discoba</taxon>
        <taxon>Euglenozoa</taxon>
        <taxon>Kinetoplastea</taxon>
        <taxon>Metakinetoplastina</taxon>
        <taxon>Trypanosomatida</taxon>
        <taxon>Trypanosomatidae</taxon>
        <taxon>Trypanosoma</taxon>
        <taxon>Schizotrypanum</taxon>
    </lineage>
</organism>
<dbReference type="InterPro" id="IPR014756">
    <property type="entry name" value="Ig_E-set"/>
</dbReference>
<dbReference type="InterPro" id="IPR011021">
    <property type="entry name" value="Arrestin-like_N"/>
</dbReference>
<keyword evidence="4" id="KW-1185">Reference proteome</keyword>
<dbReference type="KEGG" id="tcr:510283.160"/>
<accession>Q4DDP4</accession>
<dbReference type="GeneID" id="3543686"/>
<dbReference type="Pfam" id="PF00339">
    <property type="entry name" value="Arrestin_N"/>
    <property type="match status" value="1"/>
</dbReference>